<dbReference type="RefSeq" id="XP_013761491.1">
    <property type="nucleotide sequence ID" value="XM_013906037.1"/>
</dbReference>
<proteinExistence type="inferred from homology"/>
<evidence type="ECO:0000256" key="3">
    <source>
        <dbReference type="ARBA" id="ARBA00022741"/>
    </source>
</evidence>
<evidence type="ECO:0000259" key="11">
    <source>
        <dbReference type="PROSITE" id="PS00486"/>
    </source>
</evidence>
<dbReference type="InterPro" id="IPR007695">
    <property type="entry name" value="DNA_mismatch_repair_MutS-lik_N"/>
</dbReference>
<dbReference type="AlphaFoldDB" id="A0A0L0DQL9"/>
<dbReference type="InterPro" id="IPR045076">
    <property type="entry name" value="MutS"/>
</dbReference>
<accession>A0A0L0DQL9</accession>
<dbReference type="eggNOG" id="KOG0218">
    <property type="taxonomic scope" value="Eukaryota"/>
</dbReference>
<gene>
    <name evidence="12" type="ORF">AMSG_01438</name>
</gene>
<feature type="domain" description="DNA mismatch repair proteins mutS family" evidence="11">
    <location>
        <begin position="799"/>
        <end position="815"/>
    </location>
</feature>
<keyword evidence="3 9" id="KW-0547">Nucleotide-binding</keyword>
<dbReference type="Gene3D" id="1.10.1420.10">
    <property type="match status" value="2"/>
</dbReference>
<dbReference type="SUPFAM" id="SSF55271">
    <property type="entry name" value="DNA repair protein MutS, domain I"/>
    <property type="match status" value="1"/>
</dbReference>
<dbReference type="GO" id="GO:0005634">
    <property type="term" value="C:nucleus"/>
    <property type="evidence" value="ECO:0007669"/>
    <property type="project" value="UniProtKB-SubCell"/>
</dbReference>
<dbReference type="OMA" id="INMHAAR"/>
<dbReference type="InterPro" id="IPR007861">
    <property type="entry name" value="DNA_mismatch_repair_MutS_clamp"/>
</dbReference>
<evidence type="ECO:0000256" key="6">
    <source>
        <dbReference type="ARBA" id="ARBA00023125"/>
    </source>
</evidence>
<evidence type="ECO:0000256" key="4">
    <source>
        <dbReference type="ARBA" id="ARBA00022763"/>
    </source>
</evidence>
<dbReference type="SUPFAM" id="SSF48334">
    <property type="entry name" value="DNA repair protein MutS, domain III"/>
    <property type="match status" value="1"/>
</dbReference>
<evidence type="ECO:0000313" key="13">
    <source>
        <dbReference type="Proteomes" id="UP000054408"/>
    </source>
</evidence>
<dbReference type="InterPro" id="IPR000432">
    <property type="entry name" value="DNA_mismatch_repair_MutS_C"/>
</dbReference>
<dbReference type="PROSITE" id="PS00486">
    <property type="entry name" value="DNA_MISMATCH_REPAIR_2"/>
    <property type="match status" value="1"/>
</dbReference>
<dbReference type="STRING" id="461836.A0A0L0DQL9"/>
<comment type="similarity">
    <text evidence="2">Belongs to the DNA mismatch repair MutS family. MSH3 subfamily.</text>
</comment>
<dbReference type="InterPro" id="IPR036678">
    <property type="entry name" value="MutS_con_dom_sf"/>
</dbReference>
<evidence type="ECO:0000256" key="10">
    <source>
        <dbReference type="SAM" id="MobiDB-lite"/>
    </source>
</evidence>
<keyword evidence="5" id="KW-0067">ATP-binding</keyword>
<dbReference type="GO" id="GO:0006312">
    <property type="term" value="P:mitotic recombination"/>
    <property type="evidence" value="ECO:0007669"/>
    <property type="project" value="TreeGrafter"/>
</dbReference>
<dbReference type="GO" id="GO:0006298">
    <property type="term" value="P:mismatch repair"/>
    <property type="evidence" value="ECO:0007669"/>
    <property type="project" value="InterPro"/>
</dbReference>
<organism evidence="12 13">
    <name type="scientific">Thecamonas trahens ATCC 50062</name>
    <dbReference type="NCBI Taxonomy" id="461836"/>
    <lineage>
        <taxon>Eukaryota</taxon>
        <taxon>Apusozoa</taxon>
        <taxon>Apusomonadida</taxon>
        <taxon>Apusomonadidae</taxon>
        <taxon>Thecamonas</taxon>
    </lineage>
</organism>
<protein>
    <submittedName>
        <fullName evidence="12">DNA mismatch repair protein msh3</fullName>
    </submittedName>
</protein>
<dbReference type="GO" id="GO:0005524">
    <property type="term" value="F:ATP binding"/>
    <property type="evidence" value="ECO:0007669"/>
    <property type="project" value="UniProtKB-KW"/>
</dbReference>
<dbReference type="InterPro" id="IPR007696">
    <property type="entry name" value="DNA_mismatch_repair_MutS_core"/>
</dbReference>
<evidence type="ECO:0000256" key="7">
    <source>
        <dbReference type="ARBA" id="ARBA00023204"/>
    </source>
</evidence>
<dbReference type="InterPro" id="IPR007860">
    <property type="entry name" value="DNA_mmatch_repair_MutS_con_dom"/>
</dbReference>
<evidence type="ECO:0000313" key="12">
    <source>
        <dbReference type="EMBL" id="KNC54582.1"/>
    </source>
</evidence>
<keyword evidence="4 9" id="KW-0227">DNA damage</keyword>
<dbReference type="InterPro" id="IPR036187">
    <property type="entry name" value="DNA_mismatch_repair_MutS_sf"/>
</dbReference>
<keyword evidence="13" id="KW-1185">Reference proteome</keyword>
<dbReference type="SMART" id="SM00533">
    <property type="entry name" value="MUTSd"/>
    <property type="match status" value="1"/>
</dbReference>
<keyword evidence="7 9" id="KW-0234">DNA repair</keyword>
<dbReference type="PANTHER" id="PTHR11361:SF122">
    <property type="entry name" value="DNA MISMATCH REPAIR PROTEIN MSH3"/>
    <property type="match status" value="1"/>
</dbReference>
<dbReference type="Pfam" id="PF05190">
    <property type="entry name" value="MutS_IV"/>
    <property type="match status" value="1"/>
</dbReference>
<dbReference type="Gene3D" id="3.40.50.300">
    <property type="entry name" value="P-loop containing nucleotide triphosphate hydrolases"/>
    <property type="match status" value="1"/>
</dbReference>
<dbReference type="SUPFAM" id="SSF52540">
    <property type="entry name" value="P-loop containing nucleoside triphosphate hydrolases"/>
    <property type="match status" value="1"/>
</dbReference>
<reference evidence="12 13" key="1">
    <citation type="submission" date="2010-05" db="EMBL/GenBank/DDBJ databases">
        <title>The Genome Sequence of Thecamonas trahens ATCC 50062.</title>
        <authorList>
            <consortium name="The Broad Institute Genome Sequencing Platform"/>
            <person name="Russ C."/>
            <person name="Cuomo C."/>
            <person name="Shea T."/>
            <person name="Young S.K."/>
            <person name="Zeng Q."/>
            <person name="Koehrsen M."/>
            <person name="Haas B."/>
            <person name="Borodovsky M."/>
            <person name="Guigo R."/>
            <person name="Alvarado L."/>
            <person name="Berlin A."/>
            <person name="Bochicchio J."/>
            <person name="Borenstein D."/>
            <person name="Chapman S."/>
            <person name="Chen Z."/>
            <person name="Freedman E."/>
            <person name="Gellesch M."/>
            <person name="Goldberg J."/>
            <person name="Griggs A."/>
            <person name="Gujja S."/>
            <person name="Heilman E."/>
            <person name="Heiman D."/>
            <person name="Hepburn T."/>
            <person name="Howarth C."/>
            <person name="Jen D."/>
            <person name="Larson L."/>
            <person name="Mehta T."/>
            <person name="Park D."/>
            <person name="Pearson M."/>
            <person name="Roberts A."/>
            <person name="Saif S."/>
            <person name="Shenoy N."/>
            <person name="Sisk P."/>
            <person name="Stolte C."/>
            <person name="Sykes S."/>
            <person name="Thomson T."/>
            <person name="Walk T."/>
            <person name="White J."/>
            <person name="Yandava C."/>
            <person name="Burger G."/>
            <person name="Gray M.W."/>
            <person name="Holland P.W.H."/>
            <person name="King N."/>
            <person name="Lang F.B.F."/>
            <person name="Roger A.J."/>
            <person name="Ruiz-Trillo I."/>
            <person name="Lander E."/>
            <person name="Nusbaum C."/>
        </authorList>
    </citation>
    <scope>NUCLEOTIDE SEQUENCE [LARGE SCALE GENOMIC DNA]</scope>
    <source>
        <strain evidence="12 13">ATCC 50062</strain>
    </source>
</reference>
<dbReference type="InterPro" id="IPR017261">
    <property type="entry name" value="DNA_mismatch_repair_MutS/MSH"/>
</dbReference>
<evidence type="ECO:0000256" key="1">
    <source>
        <dbReference type="ARBA" id="ARBA00004123"/>
    </source>
</evidence>
<keyword evidence="8" id="KW-0539">Nucleus</keyword>
<dbReference type="Pfam" id="PF05192">
    <property type="entry name" value="MutS_III"/>
    <property type="match status" value="1"/>
</dbReference>
<keyword evidence="6 9" id="KW-0238">DNA-binding</keyword>
<dbReference type="Pfam" id="PF05188">
    <property type="entry name" value="MutS_II"/>
    <property type="match status" value="1"/>
</dbReference>
<name>A0A0L0DQL9_THETB</name>
<dbReference type="PIRSF" id="PIRSF037677">
    <property type="entry name" value="DNA_mis_repair_Msh6"/>
    <property type="match status" value="1"/>
</dbReference>
<dbReference type="Pfam" id="PF00488">
    <property type="entry name" value="MutS_V"/>
    <property type="match status" value="1"/>
</dbReference>
<dbReference type="GO" id="GO:0030983">
    <property type="term" value="F:mismatched DNA binding"/>
    <property type="evidence" value="ECO:0007669"/>
    <property type="project" value="InterPro"/>
</dbReference>
<dbReference type="SUPFAM" id="SSF53150">
    <property type="entry name" value="DNA repair protein MutS, domain II"/>
    <property type="match status" value="1"/>
</dbReference>
<dbReference type="SMART" id="SM00534">
    <property type="entry name" value="MUTSac"/>
    <property type="match status" value="1"/>
</dbReference>
<dbReference type="InterPro" id="IPR027417">
    <property type="entry name" value="P-loop_NTPase"/>
</dbReference>
<evidence type="ECO:0000256" key="5">
    <source>
        <dbReference type="ARBA" id="ARBA00022840"/>
    </source>
</evidence>
<evidence type="ECO:0000256" key="9">
    <source>
        <dbReference type="RuleBase" id="RU003756"/>
    </source>
</evidence>
<dbReference type="Gene3D" id="3.30.420.110">
    <property type="entry name" value="MutS, connector domain"/>
    <property type="match status" value="1"/>
</dbReference>
<dbReference type="GO" id="GO:0140664">
    <property type="term" value="F:ATP-dependent DNA damage sensor activity"/>
    <property type="evidence" value="ECO:0007669"/>
    <property type="project" value="InterPro"/>
</dbReference>
<comment type="function">
    <text evidence="9">Component of the post-replicative DNA mismatch repair system (MMR).</text>
</comment>
<dbReference type="Gene3D" id="3.40.1170.10">
    <property type="entry name" value="DNA repair protein MutS, domain I"/>
    <property type="match status" value="1"/>
</dbReference>
<dbReference type="EMBL" id="GL349438">
    <property type="protein sequence ID" value="KNC54582.1"/>
    <property type="molecule type" value="Genomic_DNA"/>
</dbReference>
<dbReference type="Pfam" id="PF01624">
    <property type="entry name" value="MutS_I"/>
    <property type="match status" value="1"/>
</dbReference>
<dbReference type="OrthoDB" id="121051at2759"/>
<sequence>MMRVGSGPALPAHTTRLVRRAGVKYTVLEAQVLEIKEKHPEILLCVQVGYKFRMFGEDAVAAARILSIVCYPKNNFANAAFPLTSLAVHVPRLVRAGHKVGIVRQTETAAVKKATASKGLMTRSLAEVFTISTLIDEAFAAQVSSTTEHASTPQARFVPGGGRFRKSSAGERSGAAVSDSGGPDAWRPTYLVSVWEESGEAGREPAIALAVVQPSTGEVLHESFAPDPLRTHLDAMLKRLQPSEYLLPPAGTLSKQTERIISSHVDAKRNTLTGVRTERLAMSAFEAATARKALVELGSSVLAVADESEALVRAFGAMADWLGQFKLAQVLGPRAQPARVLHATRMRLSASALANLDMVSVSSPLGLTGAGAFSSAKRRSDYGSLFWVLDRTQSAPGRRRLHSWMLAPLVDAKAIQERQAAVAYLAFESSGAEQLVKLLTALRTLPDLERAVGALVFGRLSPAQFVKVAEGMLVLMDALPAASALAGAPLLAKLTSSLPELAPVLRAKLGELLPAAAASGDMVRLFMSDAQFPELARARSAMARLRRELDEVHLPTARREVGLPALSYVSVSQEDYLLEVPVKAVDRVPMDWSLVSTTKKVKRYRPAAVSRAHQQLQVESELAEAAGRAAWAGWLKGIADMYSDLKAYVDVAATLDALHSLALLARTPGYTAPQLVEANADGAGILRATKARHPVLEQVMASSGAGEYVANSIGLDGPRTVVLTGPNMGGKSSLARSVALLAVMAQMGSYVPATEMVLTPFDAVYTRMGASDALFKGHSTFFVELLETANVLAEATPRSLVILDELGRGTSTHDGVAIAAAVLHHLVTVTQPVTLFITHYPQMAAFEAQFAEQVANYHMSFMKSRGGEGEGEGEDELVFLYQLVAGCADDSYGLNVARLAGIPADIRKRAAAKSAELALWDSLKTRDWLVRKLVTGGTGVRKVDIVHELEHWFGMRLQQAQAEAK</sequence>
<evidence type="ECO:0000256" key="2">
    <source>
        <dbReference type="ARBA" id="ARBA00007094"/>
    </source>
</evidence>
<evidence type="ECO:0000256" key="8">
    <source>
        <dbReference type="ARBA" id="ARBA00023242"/>
    </source>
</evidence>
<dbReference type="GeneID" id="25561188"/>
<dbReference type="Proteomes" id="UP000054408">
    <property type="component" value="Unassembled WGS sequence"/>
</dbReference>
<dbReference type="PANTHER" id="PTHR11361">
    <property type="entry name" value="DNA MISMATCH REPAIR PROTEIN MUTS FAMILY MEMBER"/>
    <property type="match status" value="1"/>
</dbReference>
<feature type="region of interest" description="Disordered" evidence="10">
    <location>
        <begin position="150"/>
        <end position="181"/>
    </location>
</feature>
<comment type="subcellular location">
    <subcellularLocation>
        <location evidence="1">Nucleus</location>
    </subcellularLocation>
</comment>
<dbReference type="InterPro" id="IPR016151">
    <property type="entry name" value="DNA_mismatch_repair_MutS_N"/>
</dbReference>